<dbReference type="EMBL" id="BSPP01000005">
    <property type="protein sequence ID" value="GLS86572.1"/>
    <property type="molecule type" value="Genomic_DNA"/>
</dbReference>
<dbReference type="GO" id="GO:0000976">
    <property type="term" value="F:transcription cis-regulatory region binding"/>
    <property type="evidence" value="ECO:0007669"/>
    <property type="project" value="TreeGrafter"/>
</dbReference>
<dbReference type="Gene3D" id="1.10.357.10">
    <property type="entry name" value="Tetracycline Repressor, domain 2"/>
    <property type="match status" value="1"/>
</dbReference>
<dbReference type="PROSITE" id="PS01081">
    <property type="entry name" value="HTH_TETR_1"/>
    <property type="match status" value="1"/>
</dbReference>
<protein>
    <submittedName>
        <fullName evidence="7">TetR family transcriptional regulator</fullName>
    </submittedName>
</protein>
<dbReference type="SUPFAM" id="SSF48498">
    <property type="entry name" value="Tetracyclin repressor-like, C-terminal domain"/>
    <property type="match status" value="1"/>
</dbReference>
<dbReference type="Proteomes" id="UP001157355">
    <property type="component" value="Unassembled WGS sequence"/>
</dbReference>
<dbReference type="SUPFAM" id="SSF46689">
    <property type="entry name" value="Homeodomain-like"/>
    <property type="match status" value="1"/>
</dbReference>
<dbReference type="InterPro" id="IPR009057">
    <property type="entry name" value="Homeodomain-like_sf"/>
</dbReference>
<dbReference type="InterPro" id="IPR039538">
    <property type="entry name" value="BetI_C"/>
</dbReference>
<dbReference type="InterPro" id="IPR001647">
    <property type="entry name" value="HTH_TetR"/>
</dbReference>
<evidence type="ECO:0000256" key="3">
    <source>
        <dbReference type="ARBA" id="ARBA00023125"/>
    </source>
</evidence>
<sequence length="214" mass="23425">MSHRRPYRRESEERRREDLIAAALDLVAEGGLHAATVRAIADRAGVTPGLIRHYFTSKEDLTRVAYQRLMEDMIGDSASVLLHAPADPLARLARFVAASVSPPVADPVAVGLWAAFLHDVRRDPAMREVHTTNYFSFRNMLQSLIAALPREASEAQLRRESIACNGVIDGLWLEGSILPEAFATAEIIDIALTSVGAILNVALAAAYQPDRTQT</sequence>
<evidence type="ECO:0000256" key="1">
    <source>
        <dbReference type="ARBA" id="ARBA00022491"/>
    </source>
</evidence>
<evidence type="ECO:0000256" key="5">
    <source>
        <dbReference type="PROSITE-ProRule" id="PRU00335"/>
    </source>
</evidence>
<accession>A0AA37TSA9</accession>
<dbReference type="Pfam" id="PF13977">
    <property type="entry name" value="TetR_C_6"/>
    <property type="match status" value="1"/>
</dbReference>
<keyword evidence="2" id="KW-0805">Transcription regulation</keyword>
<evidence type="ECO:0000256" key="2">
    <source>
        <dbReference type="ARBA" id="ARBA00023015"/>
    </source>
</evidence>
<feature type="domain" description="HTH tetR-type" evidence="6">
    <location>
        <begin position="13"/>
        <end position="73"/>
    </location>
</feature>
<dbReference type="PRINTS" id="PR00455">
    <property type="entry name" value="HTHTETR"/>
</dbReference>
<dbReference type="PANTHER" id="PTHR30055:SF228">
    <property type="entry name" value="TRANSCRIPTIONAL REGULATOR-RELATED"/>
    <property type="match status" value="1"/>
</dbReference>
<dbReference type="RefSeq" id="WP_284324792.1">
    <property type="nucleotide sequence ID" value="NZ_BSPP01000005.1"/>
</dbReference>
<keyword evidence="1" id="KW-0678">Repressor</keyword>
<feature type="DNA-binding region" description="H-T-H motif" evidence="5">
    <location>
        <begin position="36"/>
        <end position="55"/>
    </location>
</feature>
<dbReference type="InterPro" id="IPR050109">
    <property type="entry name" value="HTH-type_TetR-like_transc_reg"/>
</dbReference>
<gene>
    <name evidence="7" type="ORF">GCM10010873_15460</name>
</gene>
<dbReference type="InterPro" id="IPR036271">
    <property type="entry name" value="Tet_transcr_reg_TetR-rel_C_sf"/>
</dbReference>
<reference evidence="7 8" key="1">
    <citation type="journal article" date="2014" name="Int. J. Syst. Evol. Microbiol.">
        <title>Complete genome sequence of Corynebacterium casei LMG S-19264T (=DSM 44701T), isolated from a smear-ripened cheese.</title>
        <authorList>
            <consortium name="US DOE Joint Genome Institute (JGI-PGF)"/>
            <person name="Walter F."/>
            <person name="Albersmeier A."/>
            <person name="Kalinowski J."/>
            <person name="Ruckert C."/>
        </authorList>
    </citation>
    <scope>NUCLEOTIDE SEQUENCE [LARGE SCALE GENOMIC DNA]</scope>
    <source>
        <strain evidence="7 8">NBRC 111766</strain>
    </source>
</reference>
<dbReference type="Pfam" id="PF00440">
    <property type="entry name" value="TetR_N"/>
    <property type="match status" value="1"/>
</dbReference>
<evidence type="ECO:0000259" key="6">
    <source>
        <dbReference type="PROSITE" id="PS50977"/>
    </source>
</evidence>
<dbReference type="AlphaFoldDB" id="A0AA37TSA9"/>
<dbReference type="PROSITE" id="PS50977">
    <property type="entry name" value="HTH_TETR_2"/>
    <property type="match status" value="1"/>
</dbReference>
<evidence type="ECO:0000256" key="4">
    <source>
        <dbReference type="ARBA" id="ARBA00023163"/>
    </source>
</evidence>
<evidence type="ECO:0000313" key="8">
    <source>
        <dbReference type="Proteomes" id="UP001157355"/>
    </source>
</evidence>
<name>A0AA37TSA9_9RHOB</name>
<dbReference type="PANTHER" id="PTHR30055">
    <property type="entry name" value="HTH-TYPE TRANSCRIPTIONAL REGULATOR RUTR"/>
    <property type="match status" value="1"/>
</dbReference>
<comment type="caution">
    <text evidence="7">The sequence shown here is derived from an EMBL/GenBank/DDBJ whole genome shotgun (WGS) entry which is preliminary data.</text>
</comment>
<keyword evidence="8" id="KW-1185">Reference proteome</keyword>
<evidence type="ECO:0000313" key="7">
    <source>
        <dbReference type="EMBL" id="GLS86572.1"/>
    </source>
</evidence>
<keyword evidence="3 5" id="KW-0238">DNA-binding</keyword>
<dbReference type="GO" id="GO:0003700">
    <property type="term" value="F:DNA-binding transcription factor activity"/>
    <property type="evidence" value="ECO:0007669"/>
    <property type="project" value="TreeGrafter"/>
</dbReference>
<dbReference type="InterPro" id="IPR023772">
    <property type="entry name" value="DNA-bd_HTH_TetR-type_CS"/>
</dbReference>
<keyword evidence="4" id="KW-0804">Transcription</keyword>
<proteinExistence type="predicted"/>
<organism evidence="7 8">
    <name type="scientific">Cypionkella aquatica</name>
    <dbReference type="NCBI Taxonomy" id="1756042"/>
    <lineage>
        <taxon>Bacteria</taxon>
        <taxon>Pseudomonadati</taxon>
        <taxon>Pseudomonadota</taxon>
        <taxon>Alphaproteobacteria</taxon>
        <taxon>Rhodobacterales</taxon>
        <taxon>Paracoccaceae</taxon>
        <taxon>Cypionkella</taxon>
    </lineage>
</organism>